<feature type="non-terminal residue" evidence="7">
    <location>
        <position position="1"/>
    </location>
</feature>
<keyword evidence="3 5" id="KW-1133">Transmembrane helix</keyword>
<sequence>KAFAQEPREIKRFQRHMQTLFNIGYWTEKRWIFYFSTMGLFTFLGFAIVWLVGGRQVLGQELTVGELMLFYFYLHMFYGPLRWLGRVNSWMTRAMSAAERVFEIVDTEPEAYNAPDSVAMPEIRGDIVFQDVTFGYESALPVLTEVNLDIRAGEMIGLVGKSGAGKSTTVNMICRFYDVNYGAVLIDGVDIRKIRLEDLRSHIGVVMQDPILFNGTISENISYGNPDASFEEVLAAARAANAHNFILT</sequence>
<comment type="subcellular location">
    <subcellularLocation>
        <location evidence="1">Membrane</location>
        <topology evidence="1">Multi-pass membrane protein</topology>
    </subcellularLocation>
</comment>
<evidence type="ECO:0000259" key="6">
    <source>
        <dbReference type="PROSITE" id="PS50929"/>
    </source>
</evidence>
<evidence type="ECO:0000256" key="2">
    <source>
        <dbReference type="ARBA" id="ARBA00022692"/>
    </source>
</evidence>
<evidence type="ECO:0000313" key="7">
    <source>
        <dbReference type="EMBL" id="SVE14407.1"/>
    </source>
</evidence>
<dbReference type="GO" id="GO:0005524">
    <property type="term" value="F:ATP binding"/>
    <property type="evidence" value="ECO:0007669"/>
    <property type="project" value="InterPro"/>
</dbReference>
<dbReference type="InterPro" id="IPR036640">
    <property type="entry name" value="ABC1_TM_sf"/>
</dbReference>
<feature type="transmembrane region" description="Helical" evidence="5">
    <location>
        <begin position="31"/>
        <end position="52"/>
    </location>
</feature>
<protein>
    <recommendedName>
        <fullName evidence="6">ABC transmembrane type-1 domain-containing protein</fullName>
    </recommendedName>
</protein>
<evidence type="ECO:0000256" key="4">
    <source>
        <dbReference type="ARBA" id="ARBA00023136"/>
    </source>
</evidence>
<evidence type="ECO:0000256" key="1">
    <source>
        <dbReference type="ARBA" id="ARBA00004141"/>
    </source>
</evidence>
<keyword evidence="4 5" id="KW-0472">Membrane</keyword>
<name>A0A383B2W0_9ZZZZ</name>
<dbReference type="PROSITE" id="PS50929">
    <property type="entry name" value="ABC_TM1F"/>
    <property type="match status" value="1"/>
</dbReference>
<dbReference type="InterPro" id="IPR011527">
    <property type="entry name" value="ABC1_TM_dom"/>
</dbReference>
<gene>
    <name evidence="7" type="ORF">METZ01_LOCUS467261</name>
</gene>
<dbReference type="Pfam" id="PF00005">
    <property type="entry name" value="ABC_tran"/>
    <property type="match status" value="1"/>
</dbReference>
<dbReference type="PANTHER" id="PTHR24221">
    <property type="entry name" value="ATP-BINDING CASSETTE SUB-FAMILY B"/>
    <property type="match status" value="1"/>
</dbReference>
<evidence type="ECO:0000256" key="5">
    <source>
        <dbReference type="SAM" id="Phobius"/>
    </source>
</evidence>
<dbReference type="EMBL" id="UINC01197100">
    <property type="protein sequence ID" value="SVE14407.1"/>
    <property type="molecule type" value="Genomic_DNA"/>
</dbReference>
<dbReference type="InterPro" id="IPR003439">
    <property type="entry name" value="ABC_transporter-like_ATP-bd"/>
</dbReference>
<proteinExistence type="predicted"/>
<evidence type="ECO:0000256" key="3">
    <source>
        <dbReference type="ARBA" id="ARBA00022989"/>
    </source>
</evidence>
<dbReference type="Gene3D" id="3.40.50.300">
    <property type="entry name" value="P-loop containing nucleotide triphosphate hydrolases"/>
    <property type="match status" value="1"/>
</dbReference>
<dbReference type="SUPFAM" id="SSF90123">
    <property type="entry name" value="ABC transporter transmembrane region"/>
    <property type="match status" value="1"/>
</dbReference>
<dbReference type="GO" id="GO:0140359">
    <property type="term" value="F:ABC-type transporter activity"/>
    <property type="evidence" value="ECO:0007669"/>
    <property type="project" value="InterPro"/>
</dbReference>
<reference evidence="7" key="1">
    <citation type="submission" date="2018-05" db="EMBL/GenBank/DDBJ databases">
        <authorList>
            <person name="Lanie J.A."/>
            <person name="Ng W.-L."/>
            <person name="Kazmierczak K.M."/>
            <person name="Andrzejewski T.M."/>
            <person name="Davidsen T.M."/>
            <person name="Wayne K.J."/>
            <person name="Tettelin H."/>
            <person name="Glass J.I."/>
            <person name="Rusch D."/>
            <person name="Podicherti R."/>
            <person name="Tsui H.-C.T."/>
            <person name="Winkler M.E."/>
        </authorList>
    </citation>
    <scope>NUCLEOTIDE SEQUENCE</scope>
</reference>
<dbReference type="AlphaFoldDB" id="A0A383B2W0"/>
<dbReference type="GO" id="GO:0016887">
    <property type="term" value="F:ATP hydrolysis activity"/>
    <property type="evidence" value="ECO:0007669"/>
    <property type="project" value="InterPro"/>
</dbReference>
<accession>A0A383B2W0</accession>
<dbReference type="Pfam" id="PF00664">
    <property type="entry name" value="ABC_membrane"/>
    <property type="match status" value="1"/>
</dbReference>
<organism evidence="7">
    <name type="scientific">marine metagenome</name>
    <dbReference type="NCBI Taxonomy" id="408172"/>
    <lineage>
        <taxon>unclassified sequences</taxon>
        <taxon>metagenomes</taxon>
        <taxon>ecological metagenomes</taxon>
    </lineage>
</organism>
<feature type="non-terminal residue" evidence="7">
    <location>
        <position position="248"/>
    </location>
</feature>
<dbReference type="GO" id="GO:0016020">
    <property type="term" value="C:membrane"/>
    <property type="evidence" value="ECO:0007669"/>
    <property type="project" value="UniProtKB-SubCell"/>
</dbReference>
<feature type="transmembrane region" description="Helical" evidence="5">
    <location>
        <begin position="64"/>
        <end position="85"/>
    </location>
</feature>
<dbReference type="InterPro" id="IPR027417">
    <property type="entry name" value="P-loop_NTPase"/>
</dbReference>
<feature type="domain" description="ABC transmembrane type-1" evidence="6">
    <location>
        <begin position="1"/>
        <end position="87"/>
    </location>
</feature>
<dbReference type="PANTHER" id="PTHR24221:SF654">
    <property type="entry name" value="ATP-BINDING CASSETTE SUB-FAMILY B MEMBER 6"/>
    <property type="match status" value="1"/>
</dbReference>
<dbReference type="Gene3D" id="1.20.1560.10">
    <property type="entry name" value="ABC transporter type 1, transmembrane domain"/>
    <property type="match status" value="1"/>
</dbReference>
<keyword evidence="2 5" id="KW-0812">Transmembrane</keyword>
<dbReference type="InterPro" id="IPR039421">
    <property type="entry name" value="Type_1_exporter"/>
</dbReference>
<dbReference type="SUPFAM" id="SSF52540">
    <property type="entry name" value="P-loop containing nucleoside triphosphate hydrolases"/>
    <property type="match status" value="1"/>
</dbReference>